<keyword evidence="2 6" id="KW-0812">Transmembrane</keyword>
<dbReference type="OrthoDB" id="10062876at2759"/>
<dbReference type="PANTHER" id="PTHR43341">
    <property type="entry name" value="AMINO ACID PERMEASE"/>
    <property type="match status" value="1"/>
</dbReference>
<evidence type="ECO:0000256" key="5">
    <source>
        <dbReference type="SAM" id="MobiDB-lite"/>
    </source>
</evidence>
<feature type="region of interest" description="Disordered" evidence="5">
    <location>
        <begin position="1"/>
        <end position="30"/>
    </location>
</feature>
<feature type="transmembrane region" description="Helical" evidence="6">
    <location>
        <begin position="340"/>
        <end position="360"/>
    </location>
</feature>
<dbReference type="Gene3D" id="1.20.1740.10">
    <property type="entry name" value="Amino acid/polyamine transporter I"/>
    <property type="match status" value="1"/>
</dbReference>
<feature type="transmembrane region" description="Helical" evidence="6">
    <location>
        <begin position="281"/>
        <end position="301"/>
    </location>
</feature>
<dbReference type="PANTHER" id="PTHR43341:SF6">
    <property type="entry name" value="AMINO ACID TRANSPORTER (EUROFUNG)"/>
    <property type="match status" value="1"/>
</dbReference>
<dbReference type="AlphaFoldDB" id="A0A9N9Q992"/>
<organism evidence="8 9">
    <name type="scientific">Hymenoscyphus albidus</name>
    <dbReference type="NCBI Taxonomy" id="595503"/>
    <lineage>
        <taxon>Eukaryota</taxon>
        <taxon>Fungi</taxon>
        <taxon>Dikarya</taxon>
        <taxon>Ascomycota</taxon>
        <taxon>Pezizomycotina</taxon>
        <taxon>Leotiomycetes</taxon>
        <taxon>Helotiales</taxon>
        <taxon>Helotiaceae</taxon>
        <taxon>Hymenoscyphus</taxon>
    </lineage>
</organism>
<keyword evidence="3 6" id="KW-1133">Transmembrane helix</keyword>
<feature type="domain" description="Amino acid permease/ SLC12A" evidence="7">
    <location>
        <begin position="51"/>
        <end position="516"/>
    </location>
</feature>
<protein>
    <recommendedName>
        <fullName evidence="7">Amino acid permease/ SLC12A domain-containing protein</fullName>
    </recommendedName>
</protein>
<feature type="transmembrane region" description="Helical" evidence="6">
    <location>
        <begin position="159"/>
        <end position="181"/>
    </location>
</feature>
<evidence type="ECO:0000256" key="6">
    <source>
        <dbReference type="SAM" id="Phobius"/>
    </source>
</evidence>
<evidence type="ECO:0000259" key="7">
    <source>
        <dbReference type="Pfam" id="PF00324"/>
    </source>
</evidence>
<evidence type="ECO:0000256" key="1">
    <source>
        <dbReference type="ARBA" id="ARBA00004141"/>
    </source>
</evidence>
<feature type="transmembrane region" description="Helical" evidence="6">
    <location>
        <begin position="240"/>
        <end position="260"/>
    </location>
</feature>
<gene>
    <name evidence="8" type="ORF">HYALB_00013144</name>
</gene>
<dbReference type="GO" id="GO:0016020">
    <property type="term" value="C:membrane"/>
    <property type="evidence" value="ECO:0007669"/>
    <property type="project" value="UniProtKB-SubCell"/>
</dbReference>
<dbReference type="Pfam" id="PF00324">
    <property type="entry name" value="AA_permease"/>
    <property type="match status" value="1"/>
</dbReference>
<dbReference type="GO" id="GO:0015171">
    <property type="term" value="F:amino acid transmembrane transporter activity"/>
    <property type="evidence" value="ECO:0007669"/>
    <property type="project" value="TreeGrafter"/>
</dbReference>
<feature type="transmembrane region" description="Helical" evidence="6">
    <location>
        <begin position="460"/>
        <end position="480"/>
    </location>
</feature>
<evidence type="ECO:0000256" key="2">
    <source>
        <dbReference type="ARBA" id="ARBA00022692"/>
    </source>
</evidence>
<feature type="transmembrane region" description="Helical" evidence="6">
    <location>
        <begin position="193"/>
        <end position="210"/>
    </location>
</feature>
<sequence>MASISSREDISKNDGVATEKHTRPHTSYMEGEIEVVEHNSGLQRSMGNRQVQLLAIGGSIGTATFVSIGITLYHSGPIGLLLGFAIYSCILALVNNAVAEMVVFMPVTASFIRHGSKWVDDAWGFMASWNFFFYEAVLIPFEITALGLVLSFWRDDIPIAAICAGCSVLYGIINLLPVSYYGETEFWLSGGKVLLLAILYCFTFITMVGGNPQHDAYGFRHWKSPGPFVEYLASRNSGKFQGFLASLWSASFAVVGPEYLAMVAGEAKLPRTTLKRAFKTIYARMALMFVGSALCVGIVIASNDPTLVAIANRTAPGSGSGAASPYIIAMTNLGIGTLPHIVNALLVTSIFSAGNTYFYCAIRSLHGLAEDGHAPKMFKKCIKWGTTIYCWAIVMAFPFLSFLQVSNSSAVVLTWLINLVTATTLIDYIVMCVNFLFFFRALKAQKYDRDSLPYKGFWHPWSTVFALCFETLVLGGYGYSTFLPGAFTVADFLSYYTMVFLAIFLFGFWKLVKRTKMVKPEEADLVWEKPSIDRYEEQSTETSVGFTTFVKGLLGRKKHVHSA</sequence>
<dbReference type="EMBL" id="CAJVRM010000298">
    <property type="protein sequence ID" value="CAG8979217.1"/>
    <property type="molecule type" value="Genomic_DNA"/>
</dbReference>
<reference evidence="8" key="1">
    <citation type="submission" date="2021-07" db="EMBL/GenBank/DDBJ databases">
        <authorList>
            <person name="Durling M."/>
        </authorList>
    </citation>
    <scope>NUCLEOTIDE SEQUENCE</scope>
</reference>
<comment type="subcellular location">
    <subcellularLocation>
        <location evidence="1">Membrane</location>
        <topology evidence="1">Multi-pass membrane protein</topology>
    </subcellularLocation>
</comment>
<proteinExistence type="predicted"/>
<feature type="transmembrane region" description="Helical" evidence="6">
    <location>
        <begin position="85"/>
        <end position="112"/>
    </location>
</feature>
<feature type="transmembrane region" description="Helical" evidence="6">
    <location>
        <begin position="381"/>
        <end position="403"/>
    </location>
</feature>
<comment type="caution">
    <text evidence="8">The sequence shown here is derived from an EMBL/GenBank/DDBJ whole genome shotgun (WGS) entry which is preliminary data.</text>
</comment>
<feature type="transmembrane region" description="Helical" evidence="6">
    <location>
        <begin position="53"/>
        <end position="73"/>
    </location>
</feature>
<dbReference type="Proteomes" id="UP000701801">
    <property type="component" value="Unassembled WGS sequence"/>
</dbReference>
<feature type="transmembrane region" description="Helical" evidence="6">
    <location>
        <begin position="492"/>
        <end position="512"/>
    </location>
</feature>
<keyword evidence="4 6" id="KW-0472">Membrane</keyword>
<feature type="transmembrane region" description="Helical" evidence="6">
    <location>
        <begin position="415"/>
        <end position="439"/>
    </location>
</feature>
<feature type="transmembrane region" description="Helical" evidence="6">
    <location>
        <begin position="132"/>
        <end position="153"/>
    </location>
</feature>
<keyword evidence="9" id="KW-1185">Reference proteome</keyword>
<evidence type="ECO:0000256" key="4">
    <source>
        <dbReference type="ARBA" id="ARBA00023136"/>
    </source>
</evidence>
<dbReference type="InterPro" id="IPR050524">
    <property type="entry name" value="APC_YAT"/>
</dbReference>
<evidence type="ECO:0000313" key="8">
    <source>
        <dbReference type="EMBL" id="CAG8979217.1"/>
    </source>
</evidence>
<dbReference type="PIRSF" id="PIRSF006060">
    <property type="entry name" value="AA_transporter"/>
    <property type="match status" value="1"/>
</dbReference>
<dbReference type="InterPro" id="IPR004841">
    <property type="entry name" value="AA-permease/SLC12A_dom"/>
</dbReference>
<feature type="compositionally biased region" description="Basic and acidic residues" evidence="5">
    <location>
        <begin position="1"/>
        <end position="21"/>
    </location>
</feature>
<evidence type="ECO:0000313" key="9">
    <source>
        <dbReference type="Proteomes" id="UP000701801"/>
    </source>
</evidence>
<evidence type="ECO:0000256" key="3">
    <source>
        <dbReference type="ARBA" id="ARBA00022989"/>
    </source>
</evidence>
<accession>A0A9N9Q992</accession>
<name>A0A9N9Q992_9HELO</name>